<dbReference type="eggNOG" id="COG0586">
    <property type="taxonomic scope" value="Bacteria"/>
</dbReference>
<comment type="caution">
    <text evidence="8">The sequence shown here is derived from an EMBL/GenBank/DDBJ whole genome shotgun (WGS) entry which is preliminary data.</text>
</comment>
<dbReference type="InterPro" id="IPR032816">
    <property type="entry name" value="VTT_dom"/>
</dbReference>
<protein>
    <recommendedName>
        <fullName evidence="7">VTT domain-containing protein</fullName>
    </recommendedName>
</protein>
<evidence type="ECO:0000256" key="1">
    <source>
        <dbReference type="ARBA" id="ARBA00004651"/>
    </source>
</evidence>
<evidence type="ECO:0000256" key="4">
    <source>
        <dbReference type="ARBA" id="ARBA00022989"/>
    </source>
</evidence>
<dbReference type="STRING" id="371731.Rsw2DRAFT_1632"/>
<dbReference type="GO" id="GO:0005886">
    <property type="term" value="C:plasma membrane"/>
    <property type="evidence" value="ECO:0007669"/>
    <property type="project" value="UniProtKB-SubCell"/>
</dbReference>
<evidence type="ECO:0000256" key="3">
    <source>
        <dbReference type="ARBA" id="ARBA00022692"/>
    </source>
</evidence>
<comment type="subcellular location">
    <subcellularLocation>
        <location evidence="1">Cell membrane</location>
        <topology evidence="1">Multi-pass membrane protein</topology>
    </subcellularLocation>
</comment>
<evidence type="ECO:0000256" key="2">
    <source>
        <dbReference type="ARBA" id="ARBA00022475"/>
    </source>
</evidence>
<organism evidence="8 9">
    <name type="scientific">Rhodobacter ferrooxidans</name>
    <dbReference type="NCBI Taxonomy" id="371731"/>
    <lineage>
        <taxon>Bacteria</taxon>
        <taxon>Pseudomonadati</taxon>
        <taxon>Pseudomonadota</taxon>
        <taxon>Alphaproteobacteria</taxon>
        <taxon>Rhodobacterales</taxon>
        <taxon>Rhodobacter group</taxon>
        <taxon>Rhodobacter</taxon>
    </lineage>
</organism>
<proteinExistence type="predicted"/>
<keyword evidence="4 6" id="KW-1133">Transmembrane helix</keyword>
<keyword evidence="2" id="KW-1003">Cell membrane</keyword>
<dbReference type="RefSeq" id="WP_008029870.1">
    <property type="nucleotide sequence ID" value="NZ_ACYY01000009.1"/>
</dbReference>
<keyword evidence="5 6" id="KW-0472">Membrane</keyword>
<dbReference type="EMBL" id="ACYY01000009">
    <property type="protein sequence ID" value="EEW25345.1"/>
    <property type="molecule type" value="Genomic_DNA"/>
</dbReference>
<evidence type="ECO:0000313" key="8">
    <source>
        <dbReference type="EMBL" id="EEW25345.1"/>
    </source>
</evidence>
<feature type="transmembrane region" description="Helical" evidence="6">
    <location>
        <begin position="103"/>
        <end position="124"/>
    </location>
</feature>
<sequence>MTSEMDLLALLSSHGIAILAPLAILEGPIITLIAAWLASLGVLVLWQVLVCVIIGDLVGDSILYLVGRYGMGRVPLGWQRWIGLNRRRMVRLARTFQHSGMKILIIGKLTHAAGFAVLLAAGAARMPFPAFLAANFIATVPKSLSLVALGSLAGAAYGQIADGLYWASLAVIGLLVLAVTLRHKLVAWGAP</sequence>
<accession>C8S0Q4</accession>
<evidence type="ECO:0000259" key="7">
    <source>
        <dbReference type="Pfam" id="PF09335"/>
    </source>
</evidence>
<keyword evidence="9" id="KW-1185">Reference proteome</keyword>
<dbReference type="AlphaFoldDB" id="C8S0Q4"/>
<feature type="transmembrane region" description="Helical" evidence="6">
    <location>
        <begin position="32"/>
        <end position="55"/>
    </location>
</feature>
<gene>
    <name evidence="8" type="ORF">Rsw2DRAFT_1632</name>
</gene>
<feature type="transmembrane region" description="Helical" evidence="6">
    <location>
        <begin position="164"/>
        <end position="181"/>
    </location>
</feature>
<dbReference type="Pfam" id="PF09335">
    <property type="entry name" value="VTT_dom"/>
    <property type="match status" value="1"/>
</dbReference>
<evidence type="ECO:0000256" key="5">
    <source>
        <dbReference type="ARBA" id="ARBA00023136"/>
    </source>
</evidence>
<dbReference type="PANTHER" id="PTHR42709">
    <property type="entry name" value="ALKALINE PHOSPHATASE LIKE PROTEIN"/>
    <property type="match status" value="1"/>
</dbReference>
<keyword evidence="3 6" id="KW-0812">Transmembrane</keyword>
<feature type="domain" description="VTT" evidence="7">
    <location>
        <begin position="35"/>
        <end position="151"/>
    </location>
</feature>
<dbReference type="PANTHER" id="PTHR42709:SF6">
    <property type="entry name" value="UNDECAPRENYL PHOSPHATE TRANSPORTER A"/>
    <property type="match status" value="1"/>
</dbReference>
<evidence type="ECO:0000256" key="6">
    <source>
        <dbReference type="SAM" id="Phobius"/>
    </source>
</evidence>
<feature type="transmembrane region" description="Helical" evidence="6">
    <location>
        <begin position="6"/>
        <end position="25"/>
    </location>
</feature>
<dbReference type="OrthoDB" id="9780918at2"/>
<reference evidence="8 9" key="1">
    <citation type="submission" date="2009-08" db="EMBL/GenBank/DDBJ databases">
        <title>The draft genome of Rhodobacter sp. SW2.</title>
        <authorList>
            <consortium name="US DOE Joint Genome Institute (JGI-PGF)"/>
            <person name="Lucas S."/>
            <person name="Copeland A."/>
            <person name="Lapidus A."/>
            <person name="Glavina del Rio T."/>
            <person name="Tice H."/>
            <person name="Bruce D."/>
            <person name="Goodwin L."/>
            <person name="Pitluck S."/>
            <person name="Larimer F."/>
            <person name="Land M.L."/>
            <person name="Hauser L."/>
            <person name="Emerson D."/>
        </authorList>
    </citation>
    <scope>NUCLEOTIDE SEQUENCE [LARGE SCALE GENOMIC DNA]</scope>
    <source>
        <strain evidence="8 9">SW2</strain>
    </source>
</reference>
<dbReference type="Proteomes" id="UP000010121">
    <property type="component" value="Unassembled WGS sequence"/>
</dbReference>
<evidence type="ECO:0000313" key="9">
    <source>
        <dbReference type="Proteomes" id="UP000010121"/>
    </source>
</evidence>
<feature type="transmembrane region" description="Helical" evidence="6">
    <location>
        <begin position="130"/>
        <end position="152"/>
    </location>
</feature>
<name>C8S0Q4_9RHOB</name>
<dbReference type="InterPro" id="IPR051311">
    <property type="entry name" value="DedA_domain"/>
</dbReference>